<keyword evidence="3" id="KW-1185">Reference proteome</keyword>
<evidence type="ECO:0000256" key="1">
    <source>
        <dbReference type="SAM" id="MobiDB-lite"/>
    </source>
</evidence>
<dbReference type="EMBL" id="JALJOR010000011">
    <property type="protein sequence ID" value="KAK9808888.1"/>
    <property type="molecule type" value="Genomic_DNA"/>
</dbReference>
<dbReference type="AlphaFoldDB" id="A0AAW1PJX4"/>
<feature type="region of interest" description="Disordered" evidence="1">
    <location>
        <begin position="1"/>
        <end position="20"/>
    </location>
</feature>
<reference evidence="2 3" key="1">
    <citation type="journal article" date="2024" name="Nat. Commun.">
        <title>Phylogenomics reveals the evolutionary origins of lichenization in chlorophyte algae.</title>
        <authorList>
            <person name="Puginier C."/>
            <person name="Libourel C."/>
            <person name="Otte J."/>
            <person name="Skaloud P."/>
            <person name="Haon M."/>
            <person name="Grisel S."/>
            <person name="Petersen M."/>
            <person name="Berrin J.G."/>
            <person name="Delaux P.M."/>
            <person name="Dal Grande F."/>
            <person name="Keller J."/>
        </authorList>
    </citation>
    <scope>NUCLEOTIDE SEQUENCE [LARGE SCALE GENOMIC DNA]</scope>
    <source>
        <strain evidence="2 3">SAG 2043</strain>
    </source>
</reference>
<organism evidence="2 3">
    <name type="scientific">[Myrmecia] bisecta</name>
    <dbReference type="NCBI Taxonomy" id="41462"/>
    <lineage>
        <taxon>Eukaryota</taxon>
        <taxon>Viridiplantae</taxon>
        <taxon>Chlorophyta</taxon>
        <taxon>core chlorophytes</taxon>
        <taxon>Trebouxiophyceae</taxon>
        <taxon>Trebouxiales</taxon>
        <taxon>Trebouxiaceae</taxon>
        <taxon>Myrmecia</taxon>
    </lineage>
</organism>
<gene>
    <name evidence="2" type="ORF">WJX72_005860</name>
</gene>
<sequence>MAKAPDSPKRRFSIPTRPSMQRTGSLILGLEAPLHNSGLEFKQTTSEVLMEASWTRGRAGEESFKLFSTTTLQPAPALKNSSQGWTGVPDSPQQQYTAACCTTPASCLATPRTLEKNLGEVIQAALRKLSVQADINAQIRYLDEVRKRVLKEEEEDNHKMRQQGAGMPNRRRKRRSRVKEDGSRQC</sequence>
<evidence type="ECO:0000313" key="2">
    <source>
        <dbReference type="EMBL" id="KAK9808888.1"/>
    </source>
</evidence>
<comment type="caution">
    <text evidence="2">The sequence shown here is derived from an EMBL/GenBank/DDBJ whole genome shotgun (WGS) entry which is preliminary data.</text>
</comment>
<name>A0AAW1PJX4_9CHLO</name>
<proteinExistence type="predicted"/>
<evidence type="ECO:0000313" key="3">
    <source>
        <dbReference type="Proteomes" id="UP001489004"/>
    </source>
</evidence>
<feature type="region of interest" description="Disordered" evidence="1">
    <location>
        <begin position="152"/>
        <end position="186"/>
    </location>
</feature>
<dbReference type="Proteomes" id="UP001489004">
    <property type="component" value="Unassembled WGS sequence"/>
</dbReference>
<protein>
    <submittedName>
        <fullName evidence="2">Uncharacterized protein</fullName>
    </submittedName>
</protein>
<accession>A0AAW1PJX4</accession>